<proteinExistence type="inferred from homology"/>
<evidence type="ECO:0000256" key="3">
    <source>
        <dbReference type="ARBA" id="ARBA00022552"/>
    </source>
</evidence>
<evidence type="ECO:0000259" key="8">
    <source>
        <dbReference type="Pfam" id="PF24779"/>
    </source>
</evidence>
<gene>
    <name evidence="9" type="ORF">MONBRDRAFT_31489</name>
</gene>
<dbReference type="Pfam" id="PF04900">
    <property type="entry name" value="Fcf1"/>
    <property type="match status" value="1"/>
</dbReference>
<dbReference type="FunFam" id="3.40.50.1010:FF:000006">
    <property type="entry name" value="rRNA-processing protein UTP23 homolog"/>
    <property type="match status" value="1"/>
</dbReference>
<keyword evidence="4" id="KW-0539">Nucleus</keyword>
<protein>
    <recommendedName>
        <fullName evidence="8">UTP23 sensor motif region domain-containing protein</fullName>
    </recommendedName>
</protein>
<dbReference type="InterPro" id="IPR057776">
    <property type="entry name" value="UTP23_sensor"/>
</dbReference>
<accession>A9UTI6</accession>
<dbReference type="EMBL" id="CH991545">
    <property type="protein sequence ID" value="EDQ91253.1"/>
    <property type="molecule type" value="Genomic_DNA"/>
</dbReference>
<dbReference type="GO" id="GO:0070181">
    <property type="term" value="F:small ribosomal subunit rRNA binding"/>
    <property type="evidence" value="ECO:0000318"/>
    <property type="project" value="GO_Central"/>
</dbReference>
<evidence type="ECO:0000256" key="4">
    <source>
        <dbReference type="ARBA" id="ARBA00023242"/>
    </source>
</evidence>
<dbReference type="GO" id="GO:0032040">
    <property type="term" value="C:small-subunit processome"/>
    <property type="evidence" value="ECO:0000318"/>
    <property type="project" value="GO_Central"/>
</dbReference>
<comment type="subcellular location">
    <subcellularLocation>
        <location evidence="1">Nucleus</location>
        <location evidence="1">Nucleolus</location>
    </subcellularLocation>
</comment>
<keyword evidence="3" id="KW-0698">rRNA processing</keyword>
<dbReference type="Proteomes" id="UP000001357">
    <property type="component" value="Unassembled WGS sequence"/>
</dbReference>
<dbReference type="InterPro" id="IPR006984">
    <property type="entry name" value="Fcf1/UTP23"/>
</dbReference>
<dbReference type="InParanoid" id="A9UTI6"/>
<name>A9UTI6_MONBE</name>
<dbReference type="GeneID" id="5888918"/>
<evidence type="ECO:0000313" key="9">
    <source>
        <dbReference type="EMBL" id="EDQ91253.1"/>
    </source>
</evidence>
<feature type="domain" description="UTP23 sensor motif region" evidence="8">
    <location>
        <begin position="366"/>
        <end position="382"/>
    </location>
</feature>
<dbReference type="InterPro" id="IPR029060">
    <property type="entry name" value="PIN-like_dom_sf"/>
</dbReference>
<dbReference type="Pfam" id="PF24779">
    <property type="entry name" value="UTP23_sensor"/>
    <property type="match status" value="1"/>
</dbReference>
<evidence type="ECO:0000256" key="7">
    <source>
        <dbReference type="SAM" id="MobiDB-lite"/>
    </source>
</evidence>
<evidence type="ECO:0000256" key="1">
    <source>
        <dbReference type="ARBA" id="ARBA00004604"/>
    </source>
</evidence>
<dbReference type="GO" id="GO:0005730">
    <property type="term" value="C:nucleolus"/>
    <property type="evidence" value="ECO:0000318"/>
    <property type="project" value="GO_Central"/>
</dbReference>
<keyword evidence="2" id="KW-0690">Ribosome biogenesis</keyword>
<evidence type="ECO:0000256" key="5">
    <source>
        <dbReference type="ARBA" id="ARBA00037300"/>
    </source>
</evidence>
<feature type="compositionally biased region" description="Basic and acidic residues" evidence="7">
    <location>
        <begin position="384"/>
        <end position="408"/>
    </location>
</feature>
<organism evidence="9 10">
    <name type="scientific">Monosiga brevicollis</name>
    <name type="common">Choanoflagellate</name>
    <dbReference type="NCBI Taxonomy" id="81824"/>
    <lineage>
        <taxon>Eukaryota</taxon>
        <taxon>Choanoflagellata</taxon>
        <taxon>Craspedida</taxon>
        <taxon>Salpingoecidae</taxon>
        <taxon>Monosiga</taxon>
    </lineage>
</organism>
<dbReference type="STRING" id="81824.A9UTI6"/>
<comment type="similarity">
    <text evidence="6">Belongs to the UTP23/FCF1 family. UTP23 subfamily.</text>
</comment>
<evidence type="ECO:0000256" key="2">
    <source>
        <dbReference type="ARBA" id="ARBA00022517"/>
    </source>
</evidence>
<keyword evidence="10" id="KW-1185">Reference proteome</keyword>
<evidence type="ECO:0000313" key="10">
    <source>
        <dbReference type="Proteomes" id="UP000001357"/>
    </source>
</evidence>
<dbReference type="GO" id="GO:0006364">
    <property type="term" value="P:rRNA processing"/>
    <property type="evidence" value="ECO:0007669"/>
    <property type="project" value="UniProtKB-KW"/>
</dbReference>
<comment type="function">
    <text evidence="5">Involved in rRNA-processing and ribosome biogenesis.</text>
</comment>
<dbReference type="eggNOG" id="KOG3164">
    <property type="taxonomic scope" value="Eukaryota"/>
</dbReference>
<dbReference type="PANTHER" id="PTHR12416">
    <property type="entry name" value="RRNA-PROCESSING PROTEIN UTP23 HOMOLOG"/>
    <property type="match status" value="1"/>
</dbReference>
<dbReference type="KEGG" id="mbr:MONBRDRAFT_31489"/>
<feature type="region of interest" description="Disordered" evidence="7">
    <location>
        <begin position="333"/>
        <end position="408"/>
    </location>
</feature>
<reference evidence="9 10" key="1">
    <citation type="journal article" date="2008" name="Nature">
        <title>The genome of the choanoflagellate Monosiga brevicollis and the origin of metazoans.</title>
        <authorList>
            <consortium name="JGI Sequencing"/>
            <person name="King N."/>
            <person name="Westbrook M.J."/>
            <person name="Young S.L."/>
            <person name="Kuo A."/>
            <person name="Abedin M."/>
            <person name="Chapman J."/>
            <person name="Fairclough S."/>
            <person name="Hellsten U."/>
            <person name="Isogai Y."/>
            <person name="Letunic I."/>
            <person name="Marr M."/>
            <person name="Pincus D."/>
            <person name="Putnam N."/>
            <person name="Rokas A."/>
            <person name="Wright K.J."/>
            <person name="Zuzow R."/>
            <person name="Dirks W."/>
            <person name="Good M."/>
            <person name="Goodstein D."/>
            <person name="Lemons D."/>
            <person name="Li W."/>
            <person name="Lyons J.B."/>
            <person name="Morris A."/>
            <person name="Nichols S."/>
            <person name="Richter D.J."/>
            <person name="Salamov A."/>
            <person name="Bork P."/>
            <person name="Lim W.A."/>
            <person name="Manning G."/>
            <person name="Miller W.T."/>
            <person name="McGinnis W."/>
            <person name="Shapiro H."/>
            <person name="Tjian R."/>
            <person name="Grigoriev I.V."/>
            <person name="Rokhsar D."/>
        </authorList>
    </citation>
    <scope>NUCLEOTIDE SEQUENCE [LARGE SCALE GENOMIC DNA]</scope>
    <source>
        <strain evidence="10">MX1 / ATCC 50154</strain>
    </source>
</reference>
<feature type="compositionally biased region" description="Basic residues" evidence="7">
    <location>
        <begin position="365"/>
        <end position="383"/>
    </location>
</feature>
<dbReference type="FunCoup" id="A9UTI6">
    <property type="interactions" value="970"/>
</dbReference>
<dbReference type="Gene3D" id="3.40.50.1010">
    <property type="entry name" value="5'-nuclease"/>
    <property type="match status" value="1"/>
</dbReference>
<dbReference type="AlphaFoldDB" id="A9UTI6"/>
<evidence type="ECO:0000256" key="6">
    <source>
        <dbReference type="ARBA" id="ARBA00038503"/>
    </source>
</evidence>
<dbReference type="SUPFAM" id="SSF88723">
    <property type="entry name" value="PIN domain-like"/>
    <property type="match status" value="1"/>
</dbReference>
<dbReference type="RefSeq" id="XP_001743675.1">
    <property type="nucleotide sequence ID" value="XM_001743623.1"/>
</dbReference>
<sequence length="408" mass="44006">MAPAESITKASYREVVNAFGLHEYGQMALFAGAAAAFAIRAGPAVQAKPAAWTAAILGLMGGFGSSYITTSSHEDEDVYYSTHLRGERLSDISGRTDHHQHAGDPARFAILSGEMVWRSKGWGKQRYTTIHGLDASRRWSSACIGTTCAQHLAHLTVELLLLLAGQNKRNKKRMSIYTQNFGFRQPFQVLVDGTFAQACLDSQIHVTERLPDLLGGPVQIFTTKCLYVELDAIGEDMHGAKVLLRNFKFRRCGHKPTIMAGKCVKNLIGPKNEHRFVVATQDNRLMRDLAAIPALPVITVLNNRPILLKPTVATEQAVAALTARKIGAPVPAAAAPLKTRPASSATSGAVRSSGPAGASAGATQPRHKKKKGPNPLSMKKKQPKGRDQQRGKRQADAGPTDAKRAKPA</sequence>
<feature type="compositionally biased region" description="Low complexity" evidence="7">
    <location>
        <begin position="347"/>
        <end position="362"/>
    </location>
</feature>